<dbReference type="AlphaFoldDB" id="A0A8X6LMS9"/>
<evidence type="ECO:0000256" key="2">
    <source>
        <dbReference type="ARBA" id="ARBA00022741"/>
    </source>
</evidence>
<keyword evidence="5" id="KW-1185">Reference proteome</keyword>
<dbReference type="SMART" id="SM00175">
    <property type="entry name" value="RAB"/>
    <property type="match status" value="1"/>
</dbReference>
<dbReference type="Pfam" id="PF00071">
    <property type="entry name" value="Ras"/>
    <property type="match status" value="1"/>
</dbReference>
<proteinExistence type="inferred from homology"/>
<dbReference type="SMART" id="SM00173">
    <property type="entry name" value="RAS"/>
    <property type="match status" value="1"/>
</dbReference>
<evidence type="ECO:0000313" key="4">
    <source>
        <dbReference type="EMBL" id="GFR13224.1"/>
    </source>
</evidence>
<dbReference type="PRINTS" id="PR00449">
    <property type="entry name" value="RASTRNSFRMNG"/>
</dbReference>
<dbReference type="GO" id="GO:0005525">
    <property type="term" value="F:GTP binding"/>
    <property type="evidence" value="ECO:0007669"/>
    <property type="project" value="InterPro"/>
</dbReference>
<dbReference type="OrthoDB" id="10254700at2759"/>
<dbReference type="PANTHER" id="PTHR47978">
    <property type="match status" value="1"/>
</dbReference>
<dbReference type="Gene3D" id="3.40.50.300">
    <property type="entry name" value="P-loop containing nucleotide triphosphate hydrolases"/>
    <property type="match status" value="1"/>
</dbReference>
<feature type="region of interest" description="Disordered" evidence="3">
    <location>
        <begin position="205"/>
        <end position="226"/>
    </location>
</feature>
<organism evidence="4 5">
    <name type="scientific">Trichonephila clavata</name>
    <name type="common">Joro spider</name>
    <name type="synonym">Nephila clavata</name>
    <dbReference type="NCBI Taxonomy" id="2740835"/>
    <lineage>
        <taxon>Eukaryota</taxon>
        <taxon>Metazoa</taxon>
        <taxon>Ecdysozoa</taxon>
        <taxon>Arthropoda</taxon>
        <taxon>Chelicerata</taxon>
        <taxon>Arachnida</taxon>
        <taxon>Araneae</taxon>
        <taxon>Araneomorphae</taxon>
        <taxon>Entelegynae</taxon>
        <taxon>Araneoidea</taxon>
        <taxon>Nephilidae</taxon>
        <taxon>Trichonephila</taxon>
    </lineage>
</organism>
<dbReference type="PROSITE" id="PS51421">
    <property type="entry name" value="RAS"/>
    <property type="match status" value="1"/>
</dbReference>
<dbReference type="SUPFAM" id="SSF52540">
    <property type="entry name" value="P-loop containing nucleoside triphosphate hydrolases"/>
    <property type="match status" value="1"/>
</dbReference>
<dbReference type="GO" id="GO:0003924">
    <property type="term" value="F:GTPase activity"/>
    <property type="evidence" value="ECO:0007669"/>
    <property type="project" value="InterPro"/>
</dbReference>
<dbReference type="InterPro" id="IPR005225">
    <property type="entry name" value="Small_GTP-bd"/>
</dbReference>
<comment type="similarity">
    <text evidence="1">Belongs to the small GTPase superfamily. Rab family.</text>
</comment>
<accession>A0A8X6LMS9</accession>
<dbReference type="FunFam" id="3.40.50.300:FF:001508">
    <property type="entry name" value="Small GTP-binding protein Rab28, putative"/>
    <property type="match status" value="1"/>
</dbReference>
<dbReference type="NCBIfam" id="TIGR00231">
    <property type="entry name" value="small_GTP"/>
    <property type="match status" value="1"/>
</dbReference>
<dbReference type="InterPro" id="IPR027417">
    <property type="entry name" value="P-loop_NTPase"/>
</dbReference>
<keyword evidence="2" id="KW-0547">Nucleotide-binding</keyword>
<dbReference type="Proteomes" id="UP000887116">
    <property type="component" value="Unassembled WGS sequence"/>
</dbReference>
<evidence type="ECO:0000313" key="5">
    <source>
        <dbReference type="Proteomes" id="UP000887116"/>
    </source>
</evidence>
<evidence type="ECO:0000256" key="3">
    <source>
        <dbReference type="SAM" id="MobiDB-lite"/>
    </source>
</evidence>
<name>A0A8X6LMS9_TRICU</name>
<dbReference type="InterPro" id="IPR001806">
    <property type="entry name" value="Small_GTPase"/>
</dbReference>
<dbReference type="PROSITE" id="PS51419">
    <property type="entry name" value="RAB"/>
    <property type="match status" value="1"/>
</dbReference>
<protein>
    <submittedName>
        <fullName evidence="4">Ras-related protein Rab-28</fullName>
    </submittedName>
</protein>
<feature type="compositionally biased region" description="Polar residues" evidence="3">
    <location>
        <begin position="216"/>
        <end position="226"/>
    </location>
</feature>
<sequence>MANDQYSSGEKQFKFLLVGGEAVGKTCIALRFIQDKFDKQYKPTIGVDFFLKRIVLPGSLNVTIQLWDIGSQSLNGEMLDKYFYGAHAILFVYDITNNESLTILEEWLKAVHEVFKEECLMPHIALLSNKGDLEHSRIVKLDRHLKFALDNAMSSHSVSAKTGESVALCFQKIAGELLGIRLTRSEQETVQPVVKAEIVHNLAVAESNKTSPPPNSTKNSTVCTIQ</sequence>
<evidence type="ECO:0000256" key="1">
    <source>
        <dbReference type="ARBA" id="ARBA00006270"/>
    </source>
</evidence>
<gene>
    <name evidence="4" type="primary">Rab28</name>
    <name evidence="4" type="ORF">TNCT_195771</name>
</gene>
<reference evidence="4" key="1">
    <citation type="submission" date="2020-07" db="EMBL/GenBank/DDBJ databases">
        <title>Multicomponent nature underlies the extraordinary mechanical properties of spider dragline silk.</title>
        <authorList>
            <person name="Kono N."/>
            <person name="Nakamura H."/>
            <person name="Mori M."/>
            <person name="Yoshida Y."/>
            <person name="Ohtoshi R."/>
            <person name="Malay A.D."/>
            <person name="Moran D.A.P."/>
            <person name="Tomita M."/>
            <person name="Numata K."/>
            <person name="Arakawa K."/>
        </authorList>
    </citation>
    <scope>NUCLEOTIDE SEQUENCE</scope>
</reference>
<comment type="caution">
    <text evidence="4">The sequence shown here is derived from an EMBL/GenBank/DDBJ whole genome shotgun (WGS) entry which is preliminary data.</text>
</comment>
<dbReference type="EMBL" id="BMAO01017089">
    <property type="protein sequence ID" value="GFR13224.1"/>
    <property type="molecule type" value="Genomic_DNA"/>
</dbReference>